<dbReference type="GO" id="GO:0001725">
    <property type="term" value="C:stress fiber"/>
    <property type="evidence" value="ECO:0007669"/>
    <property type="project" value="TreeGrafter"/>
</dbReference>
<dbReference type="OMA" id="VCAGPCK"/>
<evidence type="ECO:0000256" key="8">
    <source>
        <dbReference type="ARBA" id="ARBA00023038"/>
    </source>
</evidence>
<dbReference type="GO" id="GO:0051371">
    <property type="term" value="F:muscle alpha-actinin binding"/>
    <property type="evidence" value="ECO:0007669"/>
    <property type="project" value="TreeGrafter"/>
</dbReference>
<protein>
    <recommendedName>
        <fullName evidence="11">LIM zinc-binding domain-containing protein</fullName>
    </recommendedName>
</protein>
<feature type="domain" description="LIM zinc-binding" evidence="11">
    <location>
        <begin position="169"/>
        <end position="227"/>
    </location>
</feature>
<dbReference type="PROSITE" id="PS50023">
    <property type="entry name" value="LIM_DOMAIN_2"/>
    <property type="match status" value="4"/>
</dbReference>
<dbReference type="InterPro" id="IPR001781">
    <property type="entry name" value="Znf_LIM"/>
</dbReference>
<sequence>MDELDQLLNELGAISAGAPASPTATSAPTPSMPAPVVAPVLPPAPIFTEALPPAPVFSKQPSNISPPATAPRVDVLIVSPLADKRPPAPAPAPRPAHANDADILPASSRTCASCHEPIHGAYVVALDQTWHPAHLRCSVCEKVLGTGTFFEHEGALLCQQHHLELAAPRCAYCSNAIEERCVSALGKTWHPEHFFCCHCGKVFAATDGFLEHQGQAYCEEDYLALFAPKCAGCVRPVLADTVNALDKVWHPACFACAECKAPFANGTFFPYEGMPYCEVHYHAKKGSLCPACTKPIVGKCINAMDKRWHPACFVCSFCKVTLNKTPFKGHENKPFCNPCHTRLYG</sequence>
<evidence type="ECO:0000256" key="5">
    <source>
        <dbReference type="ARBA" id="ARBA00022737"/>
    </source>
</evidence>
<feature type="region of interest" description="Disordered" evidence="10">
    <location>
        <begin position="15"/>
        <end position="35"/>
    </location>
</feature>
<dbReference type="GO" id="GO:0031941">
    <property type="term" value="C:filamentous actin"/>
    <property type="evidence" value="ECO:0007669"/>
    <property type="project" value="TreeGrafter"/>
</dbReference>
<feature type="domain" description="LIM zinc-binding" evidence="11">
    <location>
        <begin position="288"/>
        <end position="345"/>
    </location>
</feature>
<evidence type="ECO:0000256" key="1">
    <source>
        <dbReference type="ARBA" id="ARBA00004282"/>
    </source>
</evidence>
<comment type="subcellular location">
    <subcellularLocation>
        <location evidence="1">Cell junction</location>
    </subcellularLocation>
    <subcellularLocation>
        <location evidence="2">Cytoplasm</location>
    </subcellularLocation>
</comment>
<dbReference type="PANTHER" id="PTHR24214">
    <property type="entry name" value="PDZ AND LIM DOMAIN PROTEIN ZASP"/>
    <property type="match status" value="1"/>
</dbReference>
<dbReference type="FunFam" id="2.10.110.10:FF:000020">
    <property type="entry name" value="PDZ and LIM domain protein 5"/>
    <property type="match status" value="1"/>
</dbReference>
<dbReference type="GO" id="GO:0003779">
    <property type="term" value="F:actin binding"/>
    <property type="evidence" value="ECO:0007669"/>
    <property type="project" value="TreeGrafter"/>
</dbReference>
<evidence type="ECO:0000256" key="10">
    <source>
        <dbReference type="SAM" id="MobiDB-lite"/>
    </source>
</evidence>
<dbReference type="eggNOG" id="KOG1703">
    <property type="taxonomic scope" value="Eukaryota"/>
</dbReference>
<evidence type="ECO:0000256" key="6">
    <source>
        <dbReference type="ARBA" id="ARBA00022833"/>
    </source>
</evidence>
<organism evidence="12 13">
    <name type="scientific">Allomyces macrogynus (strain ATCC 38327)</name>
    <name type="common">Allomyces javanicus var. macrogynus</name>
    <dbReference type="NCBI Taxonomy" id="578462"/>
    <lineage>
        <taxon>Eukaryota</taxon>
        <taxon>Fungi</taxon>
        <taxon>Fungi incertae sedis</taxon>
        <taxon>Blastocladiomycota</taxon>
        <taxon>Blastocladiomycetes</taxon>
        <taxon>Blastocladiales</taxon>
        <taxon>Blastocladiaceae</taxon>
        <taxon>Allomyces</taxon>
    </lineage>
</organism>
<keyword evidence="8 9" id="KW-0440">LIM domain</keyword>
<evidence type="ECO:0000256" key="2">
    <source>
        <dbReference type="ARBA" id="ARBA00004496"/>
    </source>
</evidence>
<evidence type="ECO:0000256" key="3">
    <source>
        <dbReference type="ARBA" id="ARBA00022490"/>
    </source>
</evidence>
<evidence type="ECO:0000313" key="13">
    <source>
        <dbReference type="Proteomes" id="UP000054350"/>
    </source>
</evidence>
<dbReference type="Gene3D" id="2.10.110.10">
    <property type="entry name" value="Cysteine Rich Protein"/>
    <property type="match status" value="4"/>
</dbReference>
<feature type="domain" description="LIM zinc-binding" evidence="11">
    <location>
        <begin position="109"/>
        <end position="168"/>
    </location>
</feature>
<dbReference type="GO" id="GO:0005737">
    <property type="term" value="C:cytoplasm"/>
    <property type="evidence" value="ECO:0007669"/>
    <property type="project" value="UniProtKB-SubCell"/>
</dbReference>
<dbReference type="Proteomes" id="UP000054350">
    <property type="component" value="Unassembled WGS sequence"/>
</dbReference>
<evidence type="ECO:0000256" key="9">
    <source>
        <dbReference type="PROSITE-ProRule" id="PRU00125"/>
    </source>
</evidence>
<gene>
    <name evidence="12" type="ORF">AMAG_12229</name>
</gene>
<evidence type="ECO:0000256" key="7">
    <source>
        <dbReference type="ARBA" id="ARBA00022949"/>
    </source>
</evidence>
<dbReference type="VEuPathDB" id="FungiDB:AMAG_12229"/>
<dbReference type="GO" id="GO:0046872">
    <property type="term" value="F:metal ion binding"/>
    <property type="evidence" value="ECO:0007669"/>
    <property type="project" value="UniProtKB-KW"/>
</dbReference>
<keyword evidence="3" id="KW-0963">Cytoplasm</keyword>
<feature type="domain" description="LIM zinc-binding" evidence="11">
    <location>
        <begin position="228"/>
        <end position="287"/>
    </location>
</feature>
<dbReference type="EMBL" id="GG745352">
    <property type="protein sequence ID" value="KNE67159.1"/>
    <property type="molecule type" value="Genomic_DNA"/>
</dbReference>
<proteinExistence type="predicted"/>
<keyword evidence="5" id="KW-0677">Repeat</keyword>
<dbReference type="SMART" id="SM00132">
    <property type="entry name" value="LIM"/>
    <property type="match status" value="4"/>
</dbReference>
<dbReference type="PANTHER" id="PTHR24214:SF62">
    <property type="entry name" value="LEUPAXIN"/>
    <property type="match status" value="1"/>
</dbReference>
<dbReference type="PROSITE" id="PS00478">
    <property type="entry name" value="LIM_DOMAIN_1"/>
    <property type="match status" value="2"/>
</dbReference>
<reference evidence="12 13" key="1">
    <citation type="submission" date="2009-11" db="EMBL/GenBank/DDBJ databases">
        <title>Annotation of Allomyces macrogynus ATCC 38327.</title>
        <authorList>
            <consortium name="The Broad Institute Genome Sequencing Platform"/>
            <person name="Russ C."/>
            <person name="Cuomo C."/>
            <person name="Burger G."/>
            <person name="Gray M.W."/>
            <person name="Holland P.W.H."/>
            <person name="King N."/>
            <person name="Lang F.B.F."/>
            <person name="Roger A.J."/>
            <person name="Ruiz-Trillo I."/>
            <person name="Young S.K."/>
            <person name="Zeng Q."/>
            <person name="Gargeya S."/>
            <person name="Fitzgerald M."/>
            <person name="Haas B."/>
            <person name="Abouelleil A."/>
            <person name="Alvarado L."/>
            <person name="Arachchi H.M."/>
            <person name="Berlin A."/>
            <person name="Chapman S.B."/>
            <person name="Gearin G."/>
            <person name="Goldberg J."/>
            <person name="Griggs A."/>
            <person name="Gujja S."/>
            <person name="Hansen M."/>
            <person name="Heiman D."/>
            <person name="Howarth C."/>
            <person name="Larimer J."/>
            <person name="Lui A."/>
            <person name="MacDonald P.J.P."/>
            <person name="McCowen C."/>
            <person name="Montmayeur A."/>
            <person name="Murphy C."/>
            <person name="Neiman D."/>
            <person name="Pearson M."/>
            <person name="Priest M."/>
            <person name="Roberts A."/>
            <person name="Saif S."/>
            <person name="Shea T."/>
            <person name="Sisk P."/>
            <person name="Stolte C."/>
            <person name="Sykes S."/>
            <person name="Wortman J."/>
            <person name="Nusbaum C."/>
            <person name="Birren B."/>
        </authorList>
    </citation>
    <scope>NUCLEOTIDE SEQUENCE [LARGE SCALE GENOMIC DNA]</scope>
    <source>
        <strain evidence="12 13">ATCC 38327</strain>
    </source>
</reference>
<dbReference type="GO" id="GO:0030036">
    <property type="term" value="P:actin cytoskeleton organization"/>
    <property type="evidence" value="ECO:0007669"/>
    <property type="project" value="TreeGrafter"/>
</dbReference>
<dbReference type="STRING" id="578462.A0A0L0SXV7"/>
<dbReference type="FunFam" id="2.10.110.10:FF:000009">
    <property type="entry name" value="Paxillin isoform 1"/>
    <property type="match status" value="2"/>
</dbReference>
<dbReference type="OrthoDB" id="15567at2759"/>
<evidence type="ECO:0000313" key="12">
    <source>
        <dbReference type="EMBL" id="KNE67159.1"/>
    </source>
</evidence>
<accession>A0A0L0SXV7</accession>
<feature type="compositionally biased region" description="Low complexity" evidence="10">
    <location>
        <begin position="18"/>
        <end position="35"/>
    </location>
</feature>
<dbReference type="CDD" id="cd08368">
    <property type="entry name" value="LIM"/>
    <property type="match status" value="1"/>
</dbReference>
<keyword evidence="6 9" id="KW-0862">Zinc</keyword>
<reference evidence="13" key="2">
    <citation type="submission" date="2009-11" db="EMBL/GenBank/DDBJ databases">
        <title>The Genome Sequence of Allomyces macrogynus strain ATCC 38327.</title>
        <authorList>
            <consortium name="The Broad Institute Genome Sequencing Platform"/>
            <person name="Russ C."/>
            <person name="Cuomo C."/>
            <person name="Shea T."/>
            <person name="Young S.K."/>
            <person name="Zeng Q."/>
            <person name="Koehrsen M."/>
            <person name="Haas B."/>
            <person name="Borodovsky M."/>
            <person name="Guigo R."/>
            <person name="Alvarado L."/>
            <person name="Berlin A."/>
            <person name="Borenstein D."/>
            <person name="Chen Z."/>
            <person name="Engels R."/>
            <person name="Freedman E."/>
            <person name="Gellesch M."/>
            <person name="Goldberg J."/>
            <person name="Griggs A."/>
            <person name="Gujja S."/>
            <person name="Heiman D."/>
            <person name="Hepburn T."/>
            <person name="Howarth C."/>
            <person name="Jen D."/>
            <person name="Larson L."/>
            <person name="Lewis B."/>
            <person name="Mehta T."/>
            <person name="Park D."/>
            <person name="Pearson M."/>
            <person name="Roberts A."/>
            <person name="Saif S."/>
            <person name="Shenoy N."/>
            <person name="Sisk P."/>
            <person name="Stolte C."/>
            <person name="Sykes S."/>
            <person name="Walk T."/>
            <person name="White J."/>
            <person name="Yandava C."/>
            <person name="Burger G."/>
            <person name="Gray M.W."/>
            <person name="Holland P.W.H."/>
            <person name="King N."/>
            <person name="Lang F.B.F."/>
            <person name="Roger A.J."/>
            <person name="Ruiz-Trillo I."/>
            <person name="Lander E."/>
            <person name="Nusbaum C."/>
        </authorList>
    </citation>
    <scope>NUCLEOTIDE SEQUENCE [LARGE SCALE GENOMIC DNA]</scope>
    <source>
        <strain evidence="13">ATCC 38327</strain>
    </source>
</reference>
<evidence type="ECO:0000256" key="4">
    <source>
        <dbReference type="ARBA" id="ARBA00022723"/>
    </source>
</evidence>
<evidence type="ECO:0000259" key="11">
    <source>
        <dbReference type="PROSITE" id="PS50023"/>
    </source>
</evidence>
<name>A0A0L0SXV7_ALLM3</name>
<dbReference type="InterPro" id="IPR050604">
    <property type="entry name" value="PDZ-LIM_domain"/>
</dbReference>
<dbReference type="Pfam" id="PF00412">
    <property type="entry name" value="LIM"/>
    <property type="match status" value="4"/>
</dbReference>
<keyword evidence="7" id="KW-0965">Cell junction</keyword>
<keyword evidence="4 9" id="KW-0479">Metal-binding</keyword>
<dbReference type="AlphaFoldDB" id="A0A0L0SXV7"/>
<keyword evidence="13" id="KW-1185">Reference proteome</keyword>
<dbReference type="SUPFAM" id="SSF57716">
    <property type="entry name" value="Glucocorticoid receptor-like (DNA-binding domain)"/>
    <property type="match status" value="5"/>
</dbReference>
<dbReference type="FunFam" id="2.10.110.10:FF:000018">
    <property type="entry name" value="Paxillin isoform 1"/>
    <property type="match status" value="1"/>
</dbReference>